<evidence type="ECO:0000313" key="1">
    <source>
        <dbReference type="EMBL" id="TVU44786.1"/>
    </source>
</evidence>
<feature type="non-terminal residue" evidence="1">
    <location>
        <position position="1"/>
    </location>
</feature>
<name>A0A5J9W9W5_9POAL</name>
<organism evidence="1 2">
    <name type="scientific">Eragrostis curvula</name>
    <name type="common">weeping love grass</name>
    <dbReference type="NCBI Taxonomy" id="38414"/>
    <lineage>
        <taxon>Eukaryota</taxon>
        <taxon>Viridiplantae</taxon>
        <taxon>Streptophyta</taxon>
        <taxon>Embryophyta</taxon>
        <taxon>Tracheophyta</taxon>
        <taxon>Spermatophyta</taxon>
        <taxon>Magnoliopsida</taxon>
        <taxon>Liliopsida</taxon>
        <taxon>Poales</taxon>
        <taxon>Poaceae</taxon>
        <taxon>PACMAD clade</taxon>
        <taxon>Chloridoideae</taxon>
        <taxon>Eragrostideae</taxon>
        <taxon>Eragrostidinae</taxon>
        <taxon>Eragrostis</taxon>
    </lineage>
</organism>
<dbReference type="AlphaFoldDB" id="A0A5J9W9W5"/>
<keyword evidence="2" id="KW-1185">Reference proteome</keyword>
<accession>A0A5J9W9W5</accession>
<proteinExistence type="predicted"/>
<dbReference type="Proteomes" id="UP000324897">
    <property type="component" value="Chromosome 5"/>
</dbReference>
<comment type="caution">
    <text evidence="1">The sequence shown here is derived from an EMBL/GenBank/DDBJ whole genome shotgun (WGS) entry which is preliminary data.</text>
</comment>
<reference evidence="1 2" key="1">
    <citation type="journal article" date="2019" name="Sci. Rep.">
        <title>A high-quality genome of Eragrostis curvula grass provides insights into Poaceae evolution and supports new strategies to enhance forage quality.</title>
        <authorList>
            <person name="Carballo J."/>
            <person name="Santos B.A.C.M."/>
            <person name="Zappacosta D."/>
            <person name="Garbus I."/>
            <person name="Selva J.P."/>
            <person name="Gallo C.A."/>
            <person name="Diaz A."/>
            <person name="Albertini E."/>
            <person name="Caccamo M."/>
            <person name="Echenique V."/>
        </authorList>
    </citation>
    <scope>NUCLEOTIDE SEQUENCE [LARGE SCALE GENOMIC DNA]</scope>
    <source>
        <strain evidence="2">cv. Victoria</strain>
        <tissue evidence="1">Leaf</tissue>
    </source>
</reference>
<protein>
    <submittedName>
        <fullName evidence="1">Uncharacterized protein</fullName>
    </submittedName>
</protein>
<gene>
    <name evidence="1" type="ORF">EJB05_04242</name>
</gene>
<sequence length="166" mass="18254">MAKRRLPLSSRQCSTAPSVFHPWVAAQPPPTWRGGFHGLLSRRSGAPLRALAFGPGRSRQKRRDPDDGFAAHHAQMSNKIREPSSWADQDQGDLIVSLWKVEIAFSARLFSAHGVGVFCTLMVLLSCPDDRASLLSCDVDATGTGILFPRKVEPQLMVKDQRHAAI</sequence>
<evidence type="ECO:0000313" key="2">
    <source>
        <dbReference type="Proteomes" id="UP000324897"/>
    </source>
</evidence>
<dbReference type="Gramene" id="TVU44786">
    <property type="protein sequence ID" value="TVU44786"/>
    <property type="gene ID" value="EJB05_04242"/>
</dbReference>
<dbReference type="EMBL" id="RWGY01000004">
    <property type="protein sequence ID" value="TVU44786.1"/>
    <property type="molecule type" value="Genomic_DNA"/>
</dbReference>